<dbReference type="GO" id="GO:0042392">
    <property type="term" value="F:sphingosine-1-phosphate phosphatase activity"/>
    <property type="evidence" value="ECO:0007669"/>
    <property type="project" value="TreeGrafter"/>
</dbReference>
<dbReference type="Gene3D" id="1.20.144.10">
    <property type="entry name" value="Phosphatidic acid phosphatase type 2/haloperoxidase"/>
    <property type="match status" value="1"/>
</dbReference>
<dbReference type="AlphaFoldDB" id="A0A444U0A1"/>
<evidence type="ECO:0000313" key="4">
    <source>
        <dbReference type="Proteomes" id="UP000289886"/>
    </source>
</evidence>
<keyword evidence="1" id="KW-0812">Transmembrane</keyword>
<dbReference type="InterPro" id="IPR036938">
    <property type="entry name" value="PAP2/HPO_sf"/>
</dbReference>
<evidence type="ECO:0000259" key="2">
    <source>
        <dbReference type="Pfam" id="PF01569"/>
    </source>
</evidence>
<gene>
    <name evidence="3" type="ORF">EOD39_2561</name>
</gene>
<protein>
    <submittedName>
        <fullName evidence="3">Sphingosine-1-phosphate phosphatase 2</fullName>
    </submittedName>
</protein>
<dbReference type="GO" id="GO:0005789">
    <property type="term" value="C:endoplasmic reticulum membrane"/>
    <property type="evidence" value="ECO:0007669"/>
    <property type="project" value="TreeGrafter"/>
</dbReference>
<organism evidence="3 4">
    <name type="scientific">Acipenser ruthenus</name>
    <name type="common">Sterlet sturgeon</name>
    <dbReference type="NCBI Taxonomy" id="7906"/>
    <lineage>
        <taxon>Eukaryota</taxon>
        <taxon>Metazoa</taxon>
        <taxon>Chordata</taxon>
        <taxon>Craniata</taxon>
        <taxon>Vertebrata</taxon>
        <taxon>Euteleostomi</taxon>
        <taxon>Actinopterygii</taxon>
        <taxon>Chondrostei</taxon>
        <taxon>Acipenseriformes</taxon>
        <taxon>Acipenseridae</taxon>
        <taxon>Acipenser</taxon>
    </lineage>
</organism>
<reference evidence="3 4" key="1">
    <citation type="submission" date="2019-01" db="EMBL/GenBank/DDBJ databases">
        <title>Draft Genome and Complete Hox-Cluster Characterization of the Sterlet Sturgeon (Acipenser ruthenus).</title>
        <authorList>
            <person name="Wei Q."/>
        </authorList>
    </citation>
    <scope>NUCLEOTIDE SEQUENCE [LARGE SCALE GENOMIC DNA]</scope>
    <source>
        <strain evidence="3">WHYD16114868_AA</strain>
        <tissue evidence="3">Blood</tissue>
    </source>
</reference>
<feature type="transmembrane region" description="Helical" evidence="1">
    <location>
        <begin position="6"/>
        <end position="26"/>
    </location>
</feature>
<accession>A0A444U0A1</accession>
<proteinExistence type="predicted"/>
<name>A0A444U0A1_ACIRT</name>
<feature type="domain" description="Phosphatidic acid phosphatase type 2/haloperoxidase" evidence="2">
    <location>
        <begin position="12"/>
        <end position="58"/>
    </location>
</feature>
<dbReference type="Proteomes" id="UP000289886">
    <property type="component" value="Unassembled WGS sequence"/>
</dbReference>
<comment type="caution">
    <text evidence="3">The sequence shown here is derived from an EMBL/GenBank/DDBJ whole genome shotgun (WGS) entry which is preliminary data.</text>
</comment>
<dbReference type="GO" id="GO:0006670">
    <property type="term" value="P:sphingosine metabolic process"/>
    <property type="evidence" value="ECO:0007669"/>
    <property type="project" value="TreeGrafter"/>
</dbReference>
<dbReference type="PANTHER" id="PTHR14969:SF14">
    <property type="entry name" value="SPHINGOSINE-1-PHOSPHATE PHOSPHATASE 2"/>
    <property type="match status" value="1"/>
</dbReference>
<dbReference type="PANTHER" id="PTHR14969">
    <property type="entry name" value="SPHINGOSINE-1-PHOSPHATE PHOSPHOHYDROLASE"/>
    <property type="match status" value="1"/>
</dbReference>
<sequence length="96" mass="10610">MEDMRWYYWYPFQLGLVAAVVLSALVSLSRLYTGMHTVLDMICGVLITALVMSPTYPFWDVCNCTSPGPTPRFGRGSALSHELLLPKAGPLQSDQG</sequence>
<dbReference type="SUPFAM" id="SSF48317">
    <property type="entry name" value="Acid phosphatase/Vanadium-dependent haloperoxidase"/>
    <property type="match status" value="1"/>
</dbReference>
<keyword evidence="1" id="KW-1133">Transmembrane helix</keyword>
<dbReference type="InterPro" id="IPR000326">
    <property type="entry name" value="PAP2/HPO"/>
</dbReference>
<keyword evidence="4" id="KW-1185">Reference proteome</keyword>
<evidence type="ECO:0000313" key="3">
    <source>
        <dbReference type="EMBL" id="RXM28582.1"/>
    </source>
</evidence>
<dbReference type="EMBL" id="SCEB01215616">
    <property type="protein sequence ID" value="RXM28582.1"/>
    <property type="molecule type" value="Genomic_DNA"/>
</dbReference>
<keyword evidence="1" id="KW-0472">Membrane</keyword>
<dbReference type="Pfam" id="PF01569">
    <property type="entry name" value="PAP2"/>
    <property type="match status" value="1"/>
</dbReference>
<evidence type="ECO:0000256" key="1">
    <source>
        <dbReference type="SAM" id="Phobius"/>
    </source>
</evidence>